<evidence type="ECO:0000256" key="2">
    <source>
        <dbReference type="ARBA" id="ARBA00022737"/>
    </source>
</evidence>
<gene>
    <name evidence="4" type="ORF">HanXRQr2_Chr03g0114091</name>
</gene>
<dbReference type="OrthoDB" id="185373at2759"/>
<dbReference type="Gramene" id="mRNA:HanXRQr2_Chr03g0114091">
    <property type="protein sequence ID" value="CDS:HanXRQr2_Chr03g0114091.1"/>
    <property type="gene ID" value="HanXRQr2_Chr03g0114091"/>
</dbReference>
<dbReference type="NCBIfam" id="TIGR00756">
    <property type="entry name" value="PPR"/>
    <property type="match status" value="4"/>
</dbReference>
<reference evidence="4" key="1">
    <citation type="journal article" date="2017" name="Nature">
        <title>The sunflower genome provides insights into oil metabolism, flowering and Asterid evolution.</title>
        <authorList>
            <person name="Badouin H."/>
            <person name="Gouzy J."/>
            <person name="Grassa C.J."/>
            <person name="Murat F."/>
            <person name="Staton S.E."/>
            <person name="Cottret L."/>
            <person name="Lelandais-Briere C."/>
            <person name="Owens G.L."/>
            <person name="Carrere S."/>
            <person name="Mayjonade B."/>
            <person name="Legrand L."/>
            <person name="Gill N."/>
            <person name="Kane N.C."/>
            <person name="Bowers J.E."/>
            <person name="Hubner S."/>
            <person name="Bellec A."/>
            <person name="Berard A."/>
            <person name="Berges H."/>
            <person name="Blanchet N."/>
            <person name="Boniface M.C."/>
            <person name="Brunel D."/>
            <person name="Catrice O."/>
            <person name="Chaidir N."/>
            <person name="Claudel C."/>
            <person name="Donnadieu C."/>
            <person name="Faraut T."/>
            <person name="Fievet G."/>
            <person name="Helmstetter N."/>
            <person name="King M."/>
            <person name="Knapp S.J."/>
            <person name="Lai Z."/>
            <person name="Le Paslier M.C."/>
            <person name="Lippi Y."/>
            <person name="Lorenzon L."/>
            <person name="Mandel J.R."/>
            <person name="Marage G."/>
            <person name="Marchand G."/>
            <person name="Marquand E."/>
            <person name="Bret-Mestries E."/>
            <person name="Morien E."/>
            <person name="Nambeesan S."/>
            <person name="Nguyen T."/>
            <person name="Pegot-Espagnet P."/>
            <person name="Pouilly N."/>
            <person name="Raftis F."/>
            <person name="Sallet E."/>
            <person name="Schiex T."/>
            <person name="Thomas J."/>
            <person name="Vandecasteele C."/>
            <person name="Vares D."/>
            <person name="Vear F."/>
            <person name="Vautrin S."/>
            <person name="Crespi M."/>
            <person name="Mangin B."/>
            <person name="Burke J.M."/>
            <person name="Salse J."/>
            <person name="Munos S."/>
            <person name="Vincourt P."/>
            <person name="Rieseberg L.H."/>
            <person name="Langlade N.B."/>
        </authorList>
    </citation>
    <scope>NUCLEOTIDE SEQUENCE</scope>
    <source>
        <tissue evidence="4">Leaves</tissue>
    </source>
</reference>
<feature type="repeat" description="PPR" evidence="3">
    <location>
        <begin position="194"/>
        <end position="228"/>
    </location>
</feature>
<feature type="repeat" description="PPR" evidence="3">
    <location>
        <begin position="299"/>
        <end position="333"/>
    </location>
</feature>
<evidence type="ECO:0000256" key="1">
    <source>
        <dbReference type="ARBA" id="ARBA00007626"/>
    </source>
</evidence>
<protein>
    <submittedName>
        <fullName evidence="4">Tetratricopeptide-like helical domain superfamily</fullName>
    </submittedName>
</protein>
<accession>A0A9K3NW33</accession>
<comment type="similarity">
    <text evidence="1">Belongs to the PPR family. P subfamily.</text>
</comment>
<dbReference type="InterPro" id="IPR002885">
    <property type="entry name" value="PPR_rpt"/>
</dbReference>
<name>A0A9K3NW33_HELAN</name>
<keyword evidence="5" id="KW-1185">Reference proteome</keyword>
<dbReference type="Proteomes" id="UP000215914">
    <property type="component" value="Unassembled WGS sequence"/>
</dbReference>
<evidence type="ECO:0000313" key="4">
    <source>
        <dbReference type="EMBL" id="KAF5814701.1"/>
    </source>
</evidence>
<feature type="repeat" description="PPR" evidence="3">
    <location>
        <begin position="264"/>
        <end position="298"/>
    </location>
</feature>
<dbReference type="Pfam" id="PF13041">
    <property type="entry name" value="PPR_2"/>
    <property type="match status" value="2"/>
</dbReference>
<reference evidence="4" key="2">
    <citation type="submission" date="2020-06" db="EMBL/GenBank/DDBJ databases">
        <title>Helianthus annuus Genome sequencing and assembly Release 2.</title>
        <authorList>
            <person name="Gouzy J."/>
            <person name="Langlade N."/>
            <person name="Munos S."/>
        </authorList>
    </citation>
    <scope>NUCLEOTIDE SEQUENCE</scope>
    <source>
        <tissue evidence="4">Leaves</tissue>
    </source>
</reference>
<feature type="repeat" description="PPR" evidence="3">
    <location>
        <begin position="229"/>
        <end position="263"/>
    </location>
</feature>
<dbReference type="InterPro" id="IPR011990">
    <property type="entry name" value="TPR-like_helical_dom_sf"/>
</dbReference>
<organism evidence="4 5">
    <name type="scientific">Helianthus annuus</name>
    <name type="common">Common sunflower</name>
    <dbReference type="NCBI Taxonomy" id="4232"/>
    <lineage>
        <taxon>Eukaryota</taxon>
        <taxon>Viridiplantae</taxon>
        <taxon>Streptophyta</taxon>
        <taxon>Embryophyta</taxon>
        <taxon>Tracheophyta</taxon>
        <taxon>Spermatophyta</taxon>
        <taxon>Magnoliopsida</taxon>
        <taxon>eudicotyledons</taxon>
        <taxon>Gunneridae</taxon>
        <taxon>Pentapetalae</taxon>
        <taxon>asterids</taxon>
        <taxon>campanulids</taxon>
        <taxon>Asterales</taxon>
        <taxon>Asteraceae</taxon>
        <taxon>Asteroideae</taxon>
        <taxon>Heliantheae alliance</taxon>
        <taxon>Heliantheae</taxon>
        <taxon>Helianthus</taxon>
    </lineage>
</organism>
<feature type="repeat" description="PPR" evidence="3">
    <location>
        <begin position="334"/>
        <end position="368"/>
    </location>
</feature>
<keyword evidence="2" id="KW-0677">Repeat</keyword>
<evidence type="ECO:0000256" key="3">
    <source>
        <dbReference type="PROSITE-ProRule" id="PRU00708"/>
    </source>
</evidence>
<proteinExistence type="inferred from homology"/>
<evidence type="ECO:0000313" key="5">
    <source>
        <dbReference type="Proteomes" id="UP000215914"/>
    </source>
</evidence>
<dbReference type="Gene3D" id="1.25.40.10">
    <property type="entry name" value="Tetratricopeptide repeat domain"/>
    <property type="match status" value="3"/>
</dbReference>
<dbReference type="AlphaFoldDB" id="A0A9K3NW33"/>
<dbReference type="EMBL" id="MNCJ02000318">
    <property type="protein sequence ID" value="KAF5814701.1"/>
    <property type="molecule type" value="Genomic_DNA"/>
</dbReference>
<comment type="caution">
    <text evidence="4">The sequence shown here is derived from an EMBL/GenBank/DDBJ whole genome shotgun (WGS) entry which is preliminary data.</text>
</comment>
<dbReference type="PANTHER" id="PTHR47941">
    <property type="entry name" value="PENTATRICOPEPTIDE REPEAT-CONTAINING PROTEIN 3, MITOCHONDRIAL"/>
    <property type="match status" value="1"/>
</dbReference>
<dbReference type="Pfam" id="PF01535">
    <property type="entry name" value="PPR"/>
    <property type="match status" value="1"/>
</dbReference>
<sequence>MIPRSISTFTINLRTIHLFFIESTGHYCYHSIAPLNSCKKPDPLDLRNHKDWLSPTEAIKIFETLKDPNSTLNVLDQLSKRKDYKPTETLYTTVINNLSKVKNFDGVEQVMKRIKFEKSCRLSDEFFYNVMRVYGLGAGRINRVIETLLGMPGYGCWPTAKTFNFVLNLLVNTRNFDVIHEVYVSAGRLGVEIDVCCLNIMIKGLCKNGDVDAARQVFDEMPKQGCQPNVRTFSALLHGLCENNRVEEAFSLLTKMESEGVEPDTILMNILISGLRKNGRVEESIELFKTMLLKGCEPVTSTYQEVLYALLDSRKYTEAMKLIRKMSSKKMVPGFNSYKSIISGLCEENRADDIDLVLKQMIEDGFVPKLAMWKQMLQCIISENTSVDKLTLKINKICY</sequence>
<dbReference type="PROSITE" id="PS51375">
    <property type="entry name" value="PPR"/>
    <property type="match status" value="5"/>
</dbReference>